<dbReference type="NCBIfam" id="TIGR03718">
    <property type="entry name" value="R_switched_Alx"/>
    <property type="match status" value="1"/>
</dbReference>
<accession>F9CW16</accession>
<dbReference type="PANTHER" id="PTHR30238:SF0">
    <property type="entry name" value="THYLAKOID MEMBRANE PROTEIN TERC, CHLOROPLASTIC"/>
    <property type="match status" value="1"/>
</dbReference>
<dbReference type="InterPro" id="IPR005496">
    <property type="entry name" value="Integral_membrane_TerC"/>
</dbReference>
<evidence type="ECO:0000256" key="4">
    <source>
        <dbReference type="ARBA" id="ARBA00023136"/>
    </source>
</evidence>
<dbReference type="EMBL" id="AFPU01000001">
    <property type="protein sequence ID" value="EGP93468.1"/>
    <property type="molecule type" value="Genomic_DNA"/>
</dbReference>
<evidence type="ECO:0000313" key="6">
    <source>
        <dbReference type="EMBL" id="EGP93468.1"/>
    </source>
</evidence>
<proteinExistence type="predicted"/>
<feature type="transmembrane region" description="Helical" evidence="5">
    <location>
        <begin position="120"/>
        <end position="142"/>
    </location>
</feature>
<evidence type="ECO:0000256" key="1">
    <source>
        <dbReference type="ARBA" id="ARBA00004141"/>
    </source>
</evidence>
<dbReference type="AlphaFoldDB" id="F9CW16"/>
<dbReference type="Pfam" id="PF03741">
    <property type="entry name" value="TerC"/>
    <property type="match status" value="1"/>
</dbReference>
<dbReference type="GO" id="GO:0016020">
    <property type="term" value="C:membrane"/>
    <property type="evidence" value="ECO:0007669"/>
    <property type="project" value="UniProtKB-SubCell"/>
</dbReference>
<comment type="subcellular location">
    <subcellularLocation>
        <location evidence="1">Membrane</location>
        <topology evidence="1">Multi-pass membrane protein</topology>
    </subcellularLocation>
</comment>
<dbReference type="OrthoDB" id="8271at2157"/>
<evidence type="ECO:0000256" key="5">
    <source>
        <dbReference type="SAM" id="Phobius"/>
    </source>
</evidence>
<feature type="transmembrane region" description="Helical" evidence="5">
    <location>
        <begin position="242"/>
        <end position="262"/>
    </location>
</feature>
<evidence type="ECO:0000313" key="7">
    <source>
        <dbReference type="Proteomes" id="UP000004440"/>
    </source>
</evidence>
<sequence length="326" mass="36591">MPIESGIVTLELWIIFFAILSVTIAIDLGLIHKIKRRLTKTSSSELEHVMSTKEALGWTITWISLAGIFAGMIYFALGNDKMIEFVTGYALEKSLSVDNMFVFLLVFTTLGIPHKYQHRVLSVGILSAIVMRIALILVGASLLDNFHWMIYIFGGLLWFTSIRMILQKEEKKIELEKNIAVRILKKFMPVNLNLVGNKFLVSINGVMHATPLLVALAIIELTDLVFAMDSIPAVLAITRDPFIVITSNVFAILGLRALYFLIGGMMERFHYLKPGLIVLLIFIGTKMIISEFYHIETVTSLIIVFVILVTVMVASLLKKPKTTKSE</sequence>
<gene>
    <name evidence="6" type="ORF">MY1_0705</name>
</gene>
<evidence type="ECO:0000256" key="2">
    <source>
        <dbReference type="ARBA" id="ARBA00022692"/>
    </source>
</evidence>
<dbReference type="InterPro" id="IPR022369">
    <property type="entry name" value="Integral_membrane_TerC_rswitch"/>
</dbReference>
<organism evidence="6 7">
    <name type="scientific">Nitrosarchaeum koreense MY1</name>
    <dbReference type="NCBI Taxonomy" id="1001994"/>
    <lineage>
        <taxon>Archaea</taxon>
        <taxon>Nitrososphaerota</taxon>
        <taxon>Nitrososphaeria</taxon>
        <taxon>Nitrosopumilales</taxon>
        <taxon>Nitrosopumilaceae</taxon>
        <taxon>Nitrosarchaeum</taxon>
    </lineage>
</organism>
<dbReference type="Proteomes" id="UP000004440">
    <property type="component" value="Unassembled WGS sequence"/>
</dbReference>
<feature type="transmembrane region" description="Helical" evidence="5">
    <location>
        <begin position="199"/>
        <end position="222"/>
    </location>
</feature>
<keyword evidence="3 5" id="KW-1133">Transmembrane helix</keyword>
<feature type="transmembrane region" description="Helical" evidence="5">
    <location>
        <begin position="299"/>
        <end position="317"/>
    </location>
</feature>
<keyword evidence="2 5" id="KW-0812">Transmembrane</keyword>
<reference evidence="6 7" key="1">
    <citation type="journal article" date="2011" name="J. Bacteriol.">
        <title>Genome Sequence of an Ammonia-Oxidizing Soil Archaeon, "Candidatus Nitrosoarchaeum koreensis" MY1.</title>
        <authorList>
            <person name="Kim B.K."/>
            <person name="Jung M.Y."/>
            <person name="Yu D.S."/>
            <person name="Park S.J."/>
            <person name="Oh T.K."/>
            <person name="Rhee S.K."/>
            <person name="Kim J.F."/>
        </authorList>
    </citation>
    <scope>NUCLEOTIDE SEQUENCE [LARGE SCALE GENOMIC DNA]</scope>
    <source>
        <strain evidence="6 7">MY1</strain>
    </source>
</reference>
<keyword evidence="7" id="KW-1185">Reference proteome</keyword>
<feature type="transmembrane region" description="Helical" evidence="5">
    <location>
        <begin position="148"/>
        <end position="166"/>
    </location>
</feature>
<feature type="transmembrane region" description="Helical" evidence="5">
    <location>
        <begin position="97"/>
        <end position="113"/>
    </location>
</feature>
<protein>
    <submittedName>
        <fullName evidence="6">Integral membrane protein TerC</fullName>
    </submittedName>
</protein>
<feature type="transmembrane region" description="Helical" evidence="5">
    <location>
        <begin position="55"/>
        <end position="77"/>
    </location>
</feature>
<feature type="transmembrane region" description="Helical" evidence="5">
    <location>
        <begin position="12"/>
        <end position="34"/>
    </location>
</feature>
<dbReference type="PATRIC" id="fig|1001994.6.peg.689"/>
<dbReference type="RefSeq" id="WP_007550228.1">
    <property type="nucleotide sequence ID" value="NZ_AFPU01000001.1"/>
</dbReference>
<name>F9CW16_9ARCH</name>
<evidence type="ECO:0000256" key="3">
    <source>
        <dbReference type="ARBA" id="ARBA00022989"/>
    </source>
</evidence>
<feature type="transmembrane region" description="Helical" evidence="5">
    <location>
        <begin position="274"/>
        <end position="293"/>
    </location>
</feature>
<keyword evidence="4 5" id="KW-0472">Membrane</keyword>
<comment type="caution">
    <text evidence="6">The sequence shown here is derived from an EMBL/GenBank/DDBJ whole genome shotgun (WGS) entry which is preliminary data.</text>
</comment>
<dbReference type="PANTHER" id="PTHR30238">
    <property type="entry name" value="MEMBRANE BOUND PREDICTED REDOX MODULATOR"/>
    <property type="match status" value="1"/>
</dbReference>